<dbReference type="EMBL" id="CP029463">
    <property type="protein sequence ID" value="AWM14883.1"/>
    <property type="molecule type" value="Genomic_DNA"/>
</dbReference>
<evidence type="ECO:0000313" key="2">
    <source>
        <dbReference type="Proteomes" id="UP000245429"/>
    </source>
</evidence>
<dbReference type="Proteomes" id="UP000245429">
    <property type="component" value="Chromosome"/>
</dbReference>
<reference evidence="1 2" key="1">
    <citation type="submission" date="2018-05" db="EMBL/GenBank/DDBJ databases">
        <title>Flavobacterium sp. MEBiC07310.</title>
        <authorList>
            <person name="Baek K."/>
        </authorList>
    </citation>
    <scope>NUCLEOTIDE SEQUENCE [LARGE SCALE GENOMIC DNA]</scope>
    <source>
        <strain evidence="1 2">MEBiC07310</strain>
    </source>
</reference>
<dbReference type="KEGG" id="fse:DI487_14150"/>
<name>A0A2U8QXK1_9FLAO</name>
<gene>
    <name evidence="1" type="ORF">DI487_14150</name>
</gene>
<protein>
    <recommendedName>
        <fullName evidence="3">Sugar-binding protein</fullName>
    </recommendedName>
</protein>
<evidence type="ECO:0008006" key="3">
    <source>
        <dbReference type="Google" id="ProtNLM"/>
    </source>
</evidence>
<dbReference type="RefSeq" id="WP_109570221.1">
    <property type="nucleotide sequence ID" value="NZ_CP029463.1"/>
</dbReference>
<organism evidence="1 2">
    <name type="scientific">Flavobacterium sediminis</name>
    <dbReference type="NCBI Taxonomy" id="2201181"/>
    <lineage>
        <taxon>Bacteria</taxon>
        <taxon>Pseudomonadati</taxon>
        <taxon>Bacteroidota</taxon>
        <taxon>Flavobacteriia</taxon>
        <taxon>Flavobacteriales</taxon>
        <taxon>Flavobacteriaceae</taxon>
        <taxon>Flavobacterium</taxon>
    </lineage>
</organism>
<dbReference type="OrthoDB" id="9814627at2"/>
<keyword evidence="2" id="KW-1185">Reference proteome</keyword>
<sequence>MGYYNGKPNTSFLPNLSHLGFPNYNDNSQNDFNSYLSSCKAGSLERIFYPTGGYTEFEYELHSFDDLVLHSNMNNYTPLITSGGGLRVKSTKSFSSSGNLFKQVDYEYYNGKVIFKKRLARQITGVKSVQSVGLNTPSVNVYKYNTTLIEANLSNGNLGKTFIDEMDDYIGYDRVVIKEHGNMENIGKTEKEFVNVPYNLIFPYQKLSFRPSFYRDRDYIPNGTLKSEKVYNSVNQLKEEKQFYYSLRTSNIQRYGVNFSFFAQTYFFMPHTTSTGDQEFIHPRFLLTSYPIFANTYLLSQENSTQYLPSGNKELKTYYSYNSNNIPTGKTINDANGSTIYNESTNMMSTTDLINKNILDLPSSTSISENGSVKKHFNYVYQEVNTVTLPSTIEELPGGNPDPSKKINTFYDLYDDKSNLIQFHRENDIYTSVIWGYNKTLIVAKIENAQYSQIQSSLIQAVQSASDTGTEAQLQIALDNLRNSLPDAMVTTYTHKPLVGISCITDSKGDKIMYYYDTNNRLEYVKDKDGNILNEYEYHYRPQN</sequence>
<evidence type="ECO:0000313" key="1">
    <source>
        <dbReference type="EMBL" id="AWM14883.1"/>
    </source>
</evidence>
<dbReference type="AlphaFoldDB" id="A0A2U8QXK1"/>
<accession>A0A2U8QXK1</accession>
<proteinExistence type="predicted"/>